<organism evidence="8 9">
    <name type="scientific">Papaver nudicaule</name>
    <name type="common">Iceland poppy</name>
    <dbReference type="NCBI Taxonomy" id="74823"/>
    <lineage>
        <taxon>Eukaryota</taxon>
        <taxon>Viridiplantae</taxon>
        <taxon>Streptophyta</taxon>
        <taxon>Embryophyta</taxon>
        <taxon>Tracheophyta</taxon>
        <taxon>Spermatophyta</taxon>
        <taxon>Magnoliopsida</taxon>
        <taxon>Ranunculales</taxon>
        <taxon>Papaveraceae</taxon>
        <taxon>Papaveroideae</taxon>
        <taxon>Papaver</taxon>
    </lineage>
</organism>
<name>A0AA41VF07_PAPNU</name>
<feature type="transmembrane region" description="Helical" evidence="6">
    <location>
        <begin position="56"/>
        <end position="77"/>
    </location>
</feature>
<dbReference type="EMBL" id="JAJJMA010208292">
    <property type="protein sequence ID" value="MCL7040070.1"/>
    <property type="molecule type" value="Genomic_DNA"/>
</dbReference>
<feature type="transmembrane region" description="Helical" evidence="6">
    <location>
        <begin position="144"/>
        <end position="164"/>
    </location>
</feature>
<comment type="caution">
    <text evidence="8">The sequence shown here is derived from an EMBL/GenBank/DDBJ whole genome shotgun (WGS) entry which is preliminary data.</text>
</comment>
<keyword evidence="4 6" id="KW-1133">Transmembrane helix</keyword>
<dbReference type="Proteomes" id="UP001177140">
    <property type="component" value="Unassembled WGS sequence"/>
</dbReference>
<feature type="transmembrane region" description="Helical" evidence="6">
    <location>
        <begin position="17"/>
        <end position="36"/>
    </location>
</feature>
<feature type="transmembrane region" description="Helical" evidence="6">
    <location>
        <begin position="460"/>
        <end position="480"/>
    </location>
</feature>
<feature type="transmembrane region" description="Helical" evidence="6">
    <location>
        <begin position="84"/>
        <end position="103"/>
    </location>
</feature>
<dbReference type="PANTHER" id="PTHR48020">
    <property type="entry name" value="PROTON MYO-INOSITOL COTRANSPORTER"/>
    <property type="match status" value="1"/>
</dbReference>
<evidence type="ECO:0000256" key="3">
    <source>
        <dbReference type="ARBA" id="ARBA00022692"/>
    </source>
</evidence>
<feature type="transmembrane region" description="Helical" evidence="6">
    <location>
        <begin position="522"/>
        <end position="544"/>
    </location>
</feature>
<evidence type="ECO:0000259" key="7">
    <source>
        <dbReference type="PROSITE" id="PS50850"/>
    </source>
</evidence>
<keyword evidence="2" id="KW-0813">Transport</keyword>
<keyword evidence="5 6" id="KW-0472">Membrane</keyword>
<proteinExistence type="predicted"/>
<feature type="transmembrane region" description="Helical" evidence="6">
    <location>
        <begin position="115"/>
        <end position="132"/>
    </location>
</feature>
<comment type="subcellular location">
    <subcellularLocation>
        <location evidence="1">Membrane</location>
        <topology evidence="1">Multi-pass membrane protein</topology>
    </subcellularLocation>
</comment>
<reference evidence="8" key="1">
    <citation type="submission" date="2022-03" db="EMBL/GenBank/DDBJ databases">
        <title>A functionally conserved STORR gene fusion in Papaver species that diverged 16.8 million years ago.</title>
        <authorList>
            <person name="Catania T."/>
        </authorList>
    </citation>
    <scope>NUCLEOTIDE SEQUENCE</scope>
    <source>
        <strain evidence="8">S-191538</strain>
    </source>
</reference>
<dbReference type="Gene3D" id="1.20.1250.20">
    <property type="entry name" value="MFS general substrate transporter like domains"/>
    <property type="match status" value="2"/>
</dbReference>
<feature type="transmembrane region" description="Helical" evidence="6">
    <location>
        <begin position="345"/>
        <end position="362"/>
    </location>
</feature>
<accession>A0AA41VF07</accession>
<keyword evidence="9" id="KW-1185">Reference proteome</keyword>
<dbReference type="PRINTS" id="PR00171">
    <property type="entry name" value="SUGRTRNSPORT"/>
</dbReference>
<dbReference type="PROSITE" id="PS50850">
    <property type="entry name" value="MFS"/>
    <property type="match status" value="1"/>
</dbReference>
<dbReference type="InterPro" id="IPR003663">
    <property type="entry name" value="Sugar/inositol_transpt"/>
</dbReference>
<sequence>MDGEKGEEEHETLRPRLFYLTLTASIGGLVFGYYIGFITARFGMLSDVRSILRETIQSGLIGAIFGAAIGGCFNDCFGRKRSILIADVLIIIGGQLHLFLVLFSDKYFTETVGNMFIAFGVGMVSMTSPLYISEFSPPKLRDIIVSVNFILSGVGKLAFFYLYVESTRTSNYIIALAGLPALFQFCLMFLFPESPAWLYKKDREDEAIKALENLYTCCEVDKEFDAFKLSIRRETIDEDEISYSGSSMFSKIRFAWSSTSVRRQFIVGTGLQVVQQLVGLNALIYSSPSINRITGVVEPSDPKIDIPSMKELLAGTHGIASIFGSFFCTLCLANFGKRKLLCRSIYSMLGAVLVLSFMYIVSPNTTEVVSRSESTIYFSNNTCLSYITAPDAASWDCLTCLRASSGCGFCRGTHYNILGRFGGACLITESNGTSQACTQKNRFWSTKSCEYNIFKEPLGMTFTFFSLSYSVSLEILPWIINSQMYPIEVRGVYGGIAAAANWTSFLIVVVLSFLLTEIGGPLFIFLLISLFLFIIVLWLIKLFLPET</sequence>
<feature type="transmembrane region" description="Helical" evidence="6">
    <location>
        <begin position="492"/>
        <end position="516"/>
    </location>
</feature>
<dbReference type="GO" id="GO:0016020">
    <property type="term" value="C:membrane"/>
    <property type="evidence" value="ECO:0007669"/>
    <property type="project" value="UniProtKB-SubCell"/>
</dbReference>
<dbReference type="InterPro" id="IPR020846">
    <property type="entry name" value="MFS_dom"/>
</dbReference>
<gene>
    <name evidence="8" type="ORF">MKW94_000964</name>
</gene>
<evidence type="ECO:0000313" key="9">
    <source>
        <dbReference type="Proteomes" id="UP001177140"/>
    </source>
</evidence>
<dbReference type="Pfam" id="PF00083">
    <property type="entry name" value="Sugar_tr"/>
    <property type="match status" value="2"/>
</dbReference>
<feature type="transmembrane region" description="Helical" evidence="6">
    <location>
        <begin position="312"/>
        <end position="333"/>
    </location>
</feature>
<dbReference type="SUPFAM" id="SSF103473">
    <property type="entry name" value="MFS general substrate transporter"/>
    <property type="match status" value="1"/>
</dbReference>
<evidence type="ECO:0000256" key="4">
    <source>
        <dbReference type="ARBA" id="ARBA00022989"/>
    </source>
</evidence>
<dbReference type="AlphaFoldDB" id="A0AA41VF07"/>
<evidence type="ECO:0000256" key="5">
    <source>
        <dbReference type="ARBA" id="ARBA00023136"/>
    </source>
</evidence>
<protein>
    <recommendedName>
        <fullName evidence="7">Major facilitator superfamily (MFS) profile domain-containing protein</fullName>
    </recommendedName>
</protein>
<dbReference type="PANTHER" id="PTHR48020:SF12">
    <property type="entry name" value="PROTON MYO-INOSITOL COTRANSPORTER"/>
    <property type="match status" value="1"/>
</dbReference>
<feature type="domain" description="Major facilitator superfamily (MFS) profile" evidence="7">
    <location>
        <begin position="1"/>
        <end position="547"/>
    </location>
</feature>
<dbReference type="InterPro" id="IPR036259">
    <property type="entry name" value="MFS_trans_sf"/>
</dbReference>
<evidence type="ECO:0000256" key="2">
    <source>
        <dbReference type="ARBA" id="ARBA00022448"/>
    </source>
</evidence>
<dbReference type="InterPro" id="IPR050814">
    <property type="entry name" value="Myo-inositol_Transporter"/>
</dbReference>
<dbReference type="InterPro" id="IPR005828">
    <property type="entry name" value="MFS_sugar_transport-like"/>
</dbReference>
<evidence type="ECO:0000256" key="1">
    <source>
        <dbReference type="ARBA" id="ARBA00004141"/>
    </source>
</evidence>
<dbReference type="GO" id="GO:0022857">
    <property type="term" value="F:transmembrane transporter activity"/>
    <property type="evidence" value="ECO:0007669"/>
    <property type="project" value="InterPro"/>
</dbReference>
<evidence type="ECO:0000256" key="6">
    <source>
        <dbReference type="SAM" id="Phobius"/>
    </source>
</evidence>
<evidence type="ECO:0000313" key="8">
    <source>
        <dbReference type="EMBL" id="MCL7040070.1"/>
    </source>
</evidence>
<keyword evidence="3 6" id="KW-0812">Transmembrane</keyword>
<feature type="transmembrane region" description="Helical" evidence="6">
    <location>
        <begin position="170"/>
        <end position="191"/>
    </location>
</feature>